<dbReference type="HAMAP" id="MF_00910">
    <property type="entry name" value="FtsL"/>
    <property type="match status" value="1"/>
</dbReference>
<evidence type="ECO:0000256" key="8">
    <source>
        <dbReference type="HAMAP-Rule" id="MF_00910"/>
    </source>
</evidence>
<dbReference type="PANTHER" id="PTHR37479:SF1">
    <property type="entry name" value="CELL DIVISION PROTEIN FTSL"/>
    <property type="match status" value="1"/>
</dbReference>
<dbReference type="HOGENOM" id="CLU_156524_1_0_6"/>
<protein>
    <recommendedName>
        <fullName evidence="8 9">Cell division protein FtsL</fullName>
    </recommendedName>
</protein>
<accession>A0A099CTZ4</accession>
<keyword evidence="2 8" id="KW-1003">Cell membrane</keyword>
<evidence type="ECO:0000256" key="5">
    <source>
        <dbReference type="ARBA" id="ARBA00022989"/>
    </source>
</evidence>
<evidence type="ECO:0000256" key="4">
    <source>
        <dbReference type="ARBA" id="ARBA00022692"/>
    </source>
</evidence>
<gene>
    <name evidence="8" type="primary">ftsL</name>
    <name evidence="11" type="ORF">HNQ86_002752</name>
    <name evidence="10" type="ORF">LF63_0112475</name>
</gene>
<organism evidence="10 12">
    <name type="scientific">Oleiagrimonas soli</name>
    <dbReference type="NCBI Taxonomy" id="1543381"/>
    <lineage>
        <taxon>Bacteria</taxon>
        <taxon>Pseudomonadati</taxon>
        <taxon>Pseudomonadota</taxon>
        <taxon>Gammaproteobacteria</taxon>
        <taxon>Lysobacterales</taxon>
        <taxon>Rhodanobacteraceae</taxon>
        <taxon>Oleiagrimonas</taxon>
    </lineage>
</organism>
<keyword evidence="6 8" id="KW-0472">Membrane</keyword>
<dbReference type="EMBL" id="JROI01000014">
    <property type="protein sequence ID" value="KGI77062.1"/>
    <property type="molecule type" value="Genomic_DNA"/>
</dbReference>
<evidence type="ECO:0000313" key="10">
    <source>
        <dbReference type="EMBL" id="KGI77062.1"/>
    </source>
</evidence>
<evidence type="ECO:0000313" key="13">
    <source>
        <dbReference type="Proteomes" id="UP000560000"/>
    </source>
</evidence>
<evidence type="ECO:0000313" key="11">
    <source>
        <dbReference type="EMBL" id="MBB6185407.1"/>
    </source>
</evidence>
<comment type="caution">
    <text evidence="10">The sequence shown here is derived from an EMBL/GenBank/DDBJ whole genome shotgun (WGS) entry which is preliminary data.</text>
</comment>
<evidence type="ECO:0000256" key="6">
    <source>
        <dbReference type="ARBA" id="ARBA00023136"/>
    </source>
</evidence>
<comment type="function">
    <text evidence="8">Essential cell division protein. May link together the upstream cell division proteins, which are predominantly cytoplasmic, with the downstream cell division proteins, which are predominantly periplasmic.</text>
</comment>
<keyword evidence="8" id="KW-0997">Cell inner membrane</keyword>
<evidence type="ECO:0000256" key="9">
    <source>
        <dbReference type="NCBIfam" id="TIGR02209"/>
    </source>
</evidence>
<dbReference type="STRING" id="1543381.LF63_0112475"/>
<dbReference type="GO" id="GO:0005886">
    <property type="term" value="C:plasma membrane"/>
    <property type="evidence" value="ECO:0007669"/>
    <property type="project" value="UniProtKB-SubCell"/>
</dbReference>
<dbReference type="NCBIfam" id="TIGR02209">
    <property type="entry name" value="ftsL_broad"/>
    <property type="match status" value="1"/>
</dbReference>
<dbReference type="AlphaFoldDB" id="A0A099CTZ4"/>
<dbReference type="OrthoDB" id="5298556at2"/>
<dbReference type="GO" id="GO:0032153">
    <property type="term" value="C:cell division site"/>
    <property type="evidence" value="ECO:0007669"/>
    <property type="project" value="UniProtKB-UniRule"/>
</dbReference>
<keyword evidence="4 8" id="KW-0812">Transmembrane</keyword>
<keyword evidence="12" id="KW-1185">Reference proteome</keyword>
<evidence type="ECO:0000256" key="7">
    <source>
        <dbReference type="ARBA" id="ARBA00023306"/>
    </source>
</evidence>
<keyword evidence="7 8" id="KW-0131">Cell cycle</keyword>
<sequence>MSIRLVLLLPMLLALVLISAIAVVWARHENRVLFVQLTKLQTQRDALNVEFGRLELEKATWADPSRIETIARGQMGMVNPTAADTRLIRR</sequence>
<evidence type="ECO:0000313" key="12">
    <source>
        <dbReference type="Proteomes" id="UP000029708"/>
    </source>
</evidence>
<keyword evidence="3 8" id="KW-0132">Cell division</keyword>
<dbReference type="PANTHER" id="PTHR37479">
    <property type="entry name" value="CELL DIVISION PROTEIN FTSL"/>
    <property type="match status" value="1"/>
</dbReference>
<reference evidence="10 12" key="1">
    <citation type="submission" date="2014-09" db="EMBL/GenBank/DDBJ databases">
        <title>Xanthomonadaceae 3.5X direct submission.</title>
        <authorList>
            <person name="Fang T."/>
            <person name="Wang H."/>
        </authorList>
    </citation>
    <scope>NUCLEOTIDE SEQUENCE [LARGE SCALE GENOMIC DNA]</scope>
    <source>
        <strain evidence="10 12">3.5X</strain>
    </source>
</reference>
<dbReference type="Pfam" id="PF04999">
    <property type="entry name" value="FtsL"/>
    <property type="match status" value="1"/>
</dbReference>
<dbReference type="InterPro" id="IPR011922">
    <property type="entry name" value="Cell_div_FtsL"/>
</dbReference>
<comment type="subcellular location">
    <subcellularLocation>
        <location evidence="8">Cell inner membrane</location>
        <topology evidence="8">Single-pass type II membrane protein</topology>
    </subcellularLocation>
    <subcellularLocation>
        <location evidence="1">Cell membrane</location>
        <topology evidence="1">Single-pass type II membrane protein</topology>
    </subcellularLocation>
    <text evidence="8">Localizes to the division septum where it forms a ring structure.</text>
</comment>
<keyword evidence="5 8" id="KW-1133">Transmembrane helix</keyword>
<reference evidence="11 13" key="2">
    <citation type="submission" date="2020-08" db="EMBL/GenBank/DDBJ databases">
        <title>Genomic Encyclopedia of Type Strains, Phase IV (KMG-IV): sequencing the most valuable type-strain genomes for metagenomic binning, comparative biology and taxonomic classification.</title>
        <authorList>
            <person name="Goeker M."/>
        </authorList>
    </citation>
    <scope>NUCLEOTIDE SEQUENCE [LARGE SCALE GENOMIC DNA]</scope>
    <source>
        <strain evidence="11 13">DSM 107085</strain>
    </source>
</reference>
<comment type="subunit">
    <text evidence="8">Part of a complex composed of FtsB, FtsL and FtsQ.</text>
</comment>
<dbReference type="EMBL" id="JACHET010000001">
    <property type="protein sequence ID" value="MBB6185407.1"/>
    <property type="molecule type" value="Genomic_DNA"/>
</dbReference>
<evidence type="ECO:0000256" key="3">
    <source>
        <dbReference type="ARBA" id="ARBA00022618"/>
    </source>
</evidence>
<dbReference type="RefSeq" id="WP_043102271.1">
    <property type="nucleotide sequence ID" value="NZ_JACHET010000001.1"/>
</dbReference>
<dbReference type="GO" id="GO:0043093">
    <property type="term" value="P:FtsZ-dependent cytokinesis"/>
    <property type="evidence" value="ECO:0007669"/>
    <property type="project" value="UniProtKB-UniRule"/>
</dbReference>
<dbReference type="Proteomes" id="UP000029708">
    <property type="component" value="Unassembled WGS sequence"/>
</dbReference>
<comment type="similarity">
    <text evidence="8">Belongs to the FtsL family.</text>
</comment>
<evidence type="ECO:0000256" key="2">
    <source>
        <dbReference type="ARBA" id="ARBA00022475"/>
    </source>
</evidence>
<name>A0A099CTZ4_9GAMM</name>
<dbReference type="Proteomes" id="UP000560000">
    <property type="component" value="Unassembled WGS sequence"/>
</dbReference>
<evidence type="ECO:0000256" key="1">
    <source>
        <dbReference type="ARBA" id="ARBA00004401"/>
    </source>
</evidence>
<proteinExistence type="inferred from homology"/>